<dbReference type="InterPro" id="IPR013096">
    <property type="entry name" value="Cupin_2"/>
</dbReference>
<dbReference type="InterPro" id="IPR018062">
    <property type="entry name" value="HTH_AraC-typ_CS"/>
</dbReference>
<keyword evidence="7" id="KW-1185">Reference proteome</keyword>
<dbReference type="InterPro" id="IPR009057">
    <property type="entry name" value="Homeodomain-like_sf"/>
</dbReference>
<dbReference type="Pfam" id="PF07883">
    <property type="entry name" value="Cupin_2"/>
    <property type="match status" value="1"/>
</dbReference>
<reference evidence="6 7" key="1">
    <citation type="submission" date="2019-07" db="EMBL/GenBank/DDBJ databases">
        <title>Whole genome shotgun sequence of Deinococcus cellulosilyticus NBRC 106333.</title>
        <authorList>
            <person name="Hosoyama A."/>
            <person name="Uohara A."/>
            <person name="Ohji S."/>
            <person name="Ichikawa N."/>
        </authorList>
    </citation>
    <scope>NUCLEOTIDE SEQUENCE [LARGE SCALE GENOMIC DNA]</scope>
    <source>
        <strain evidence="6 7">NBRC 106333</strain>
    </source>
</reference>
<dbReference type="GO" id="GO:0003700">
    <property type="term" value="F:DNA-binding transcription factor activity"/>
    <property type="evidence" value="ECO:0007669"/>
    <property type="project" value="InterPro"/>
</dbReference>
<dbReference type="InterPro" id="IPR011051">
    <property type="entry name" value="RmlC_Cupin_sf"/>
</dbReference>
<evidence type="ECO:0000256" key="3">
    <source>
        <dbReference type="ARBA" id="ARBA00023163"/>
    </source>
</evidence>
<comment type="caution">
    <text evidence="6">The sequence shown here is derived from an EMBL/GenBank/DDBJ whole genome shotgun (WGS) entry which is preliminary data.</text>
</comment>
<dbReference type="GO" id="GO:0043565">
    <property type="term" value="F:sequence-specific DNA binding"/>
    <property type="evidence" value="ECO:0007669"/>
    <property type="project" value="InterPro"/>
</dbReference>
<name>A0A511MVM8_DEIC1</name>
<dbReference type="PANTHER" id="PTHR43280">
    <property type="entry name" value="ARAC-FAMILY TRANSCRIPTIONAL REGULATOR"/>
    <property type="match status" value="1"/>
</dbReference>
<evidence type="ECO:0000259" key="5">
    <source>
        <dbReference type="PROSITE" id="PS01124"/>
    </source>
</evidence>
<sequence>MNYTSGYFCWLGKPGIPDHLHRHSDIELNLVCSGELTYLIGGHMQVLRADDFAIFWAVTPHRIVELKEGCELGVVHIPLTDFLRWALPQRLLHPIMHGEMVVHREDPQYDRMLFERWSQEARRLSRHLQVFEEDHAELQEIVYLEIQARLRRAARALGRNPEKVSTARAHTEDFTRVEMMATFVSSNYTDPLTVEDIARGVNLHPNYAMSLFKRTMGLTLLEYLTQHRLAHAQRLLITSNCSILDVALEAGFGSLSRFYAVFKNEVGISPRQYRNQRGT</sequence>
<dbReference type="SUPFAM" id="SSF51182">
    <property type="entry name" value="RmlC-like cupins"/>
    <property type="match status" value="1"/>
</dbReference>
<dbReference type="PROSITE" id="PS01124">
    <property type="entry name" value="HTH_ARAC_FAMILY_2"/>
    <property type="match status" value="1"/>
</dbReference>
<evidence type="ECO:0000313" key="7">
    <source>
        <dbReference type="Proteomes" id="UP000321306"/>
    </source>
</evidence>
<dbReference type="InterPro" id="IPR020449">
    <property type="entry name" value="Tscrpt_reg_AraC-type_HTH"/>
</dbReference>
<dbReference type="SUPFAM" id="SSF46689">
    <property type="entry name" value="Homeodomain-like"/>
    <property type="match status" value="2"/>
</dbReference>
<accession>A0A511MVM8</accession>
<dbReference type="Gene3D" id="1.10.10.60">
    <property type="entry name" value="Homeodomain-like"/>
    <property type="match status" value="2"/>
</dbReference>
<dbReference type="Gene3D" id="2.60.120.10">
    <property type="entry name" value="Jelly Rolls"/>
    <property type="match status" value="1"/>
</dbReference>
<evidence type="ECO:0000313" key="6">
    <source>
        <dbReference type="EMBL" id="GEM44620.1"/>
    </source>
</evidence>
<proteinExistence type="predicted"/>
<dbReference type="AlphaFoldDB" id="A0A511MVM8"/>
<dbReference type="SMART" id="SM00342">
    <property type="entry name" value="HTH_ARAC"/>
    <property type="match status" value="1"/>
</dbReference>
<dbReference type="EMBL" id="BJXB01000001">
    <property type="protein sequence ID" value="GEM44620.1"/>
    <property type="molecule type" value="Genomic_DNA"/>
</dbReference>
<feature type="domain" description="HTH araC/xylS-type" evidence="5">
    <location>
        <begin position="178"/>
        <end position="276"/>
    </location>
</feature>
<dbReference type="PRINTS" id="PR00032">
    <property type="entry name" value="HTHARAC"/>
</dbReference>
<feature type="coiled-coil region" evidence="4">
    <location>
        <begin position="114"/>
        <end position="141"/>
    </location>
</feature>
<protein>
    <submittedName>
        <fullName evidence="6">AraC family transcriptional regulator</fullName>
    </submittedName>
</protein>
<keyword evidence="4" id="KW-0175">Coiled coil</keyword>
<dbReference type="PROSITE" id="PS00041">
    <property type="entry name" value="HTH_ARAC_FAMILY_1"/>
    <property type="match status" value="1"/>
</dbReference>
<dbReference type="Proteomes" id="UP000321306">
    <property type="component" value="Unassembled WGS sequence"/>
</dbReference>
<dbReference type="InterPro" id="IPR018060">
    <property type="entry name" value="HTH_AraC"/>
</dbReference>
<evidence type="ECO:0000256" key="4">
    <source>
        <dbReference type="SAM" id="Coils"/>
    </source>
</evidence>
<organism evidence="6 7">
    <name type="scientific">Deinococcus cellulosilyticus (strain DSM 18568 / NBRC 106333 / KACC 11606 / 5516J-15)</name>
    <dbReference type="NCBI Taxonomy" id="1223518"/>
    <lineage>
        <taxon>Bacteria</taxon>
        <taxon>Thermotogati</taxon>
        <taxon>Deinococcota</taxon>
        <taxon>Deinococci</taxon>
        <taxon>Deinococcales</taxon>
        <taxon>Deinococcaceae</taxon>
        <taxon>Deinococcus</taxon>
    </lineage>
</organism>
<keyword evidence="1" id="KW-0805">Transcription regulation</keyword>
<keyword evidence="2" id="KW-0238">DNA-binding</keyword>
<keyword evidence="3" id="KW-0804">Transcription</keyword>
<evidence type="ECO:0000256" key="2">
    <source>
        <dbReference type="ARBA" id="ARBA00023125"/>
    </source>
</evidence>
<dbReference type="Pfam" id="PF12833">
    <property type="entry name" value="HTH_18"/>
    <property type="match status" value="1"/>
</dbReference>
<gene>
    <name evidence="6" type="primary">melR</name>
    <name evidence="6" type="ORF">DC3_02550</name>
</gene>
<evidence type="ECO:0000256" key="1">
    <source>
        <dbReference type="ARBA" id="ARBA00023015"/>
    </source>
</evidence>
<dbReference type="InterPro" id="IPR014710">
    <property type="entry name" value="RmlC-like_jellyroll"/>
</dbReference>
<dbReference type="PANTHER" id="PTHR43280:SF27">
    <property type="entry name" value="TRANSCRIPTIONAL REGULATOR MTLR"/>
    <property type="match status" value="1"/>
</dbReference>